<evidence type="ECO:0000259" key="1">
    <source>
        <dbReference type="Pfam" id="PF22818"/>
    </source>
</evidence>
<dbReference type="Pfam" id="PF22818">
    <property type="entry name" value="ApeI-like"/>
    <property type="match status" value="1"/>
</dbReference>
<dbReference type="STRING" id="1763537.ULVI_07340"/>
<gene>
    <name evidence="2" type="ORF">ULVI_07340</name>
</gene>
<dbReference type="OrthoDB" id="9772788at2"/>
<protein>
    <submittedName>
        <fullName evidence="2">3-hydroxyacyl-ACP dehydratase</fullName>
    </submittedName>
</protein>
<dbReference type="InterPro" id="IPR054545">
    <property type="entry name" value="ApeI-like"/>
</dbReference>
<comment type="caution">
    <text evidence="2">The sequence shown here is derived from an EMBL/GenBank/DDBJ whole genome shotgun (WGS) entry which is preliminary data.</text>
</comment>
<dbReference type="Proteomes" id="UP000077013">
    <property type="component" value="Unassembled WGS sequence"/>
</dbReference>
<dbReference type="RefSeq" id="WP_068591205.1">
    <property type="nucleotide sequence ID" value="NZ_LRXL01000026.1"/>
</dbReference>
<dbReference type="InterPro" id="IPR029069">
    <property type="entry name" value="HotDog_dom_sf"/>
</dbReference>
<organism evidence="2 3">
    <name type="scientific">Cochleicola gelatinilyticus</name>
    <dbReference type="NCBI Taxonomy" id="1763537"/>
    <lineage>
        <taxon>Bacteria</taxon>
        <taxon>Pseudomonadati</taxon>
        <taxon>Bacteroidota</taxon>
        <taxon>Flavobacteriia</taxon>
        <taxon>Flavobacteriales</taxon>
        <taxon>Flavobacteriaceae</taxon>
        <taxon>Cochleicola</taxon>
    </lineage>
</organism>
<reference evidence="2 3" key="1">
    <citation type="submission" date="2016-02" db="EMBL/GenBank/DDBJ databases">
        <title>Ulvibacter sp. LPB0005, isolated from Thais luteostoma.</title>
        <authorList>
            <person name="Shin S.-K."/>
            <person name="Yi H."/>
        </authorList>
    </citation>
    <scope>NUCLEOTIDE SEQUENCE [LARGE SCALE GENOMIC DNA]</scope>
    <source>
        <strain evidence="2 3">LPB0005</strain>
    </source>
</reference>
<feature type="domain" description="ApeI dehydratase-like" evidence="1">
    <location>
        <begin position="14"/>
        <end position="92"/>
    </location>
</feature>
<sequence length="123" mass="14014">MMLQDFYKIIEHRKSDKNEFVVVIELNKDHSVFEGHFPGNPVTPGVCMIQILKEITEEFAASTLLLERISNVKFTALINPFITPILHLKMEITTEGEFVKIKNISTFEDGTIALKCNGTFVKK</sequence>
<keyword evidence="3" id="KW-1185">Reference proteome</keyword>
<name>A0A167JCF1_9FLAO</name>
<dbReference type="AlphaFoldDB" id="A0A167JCF1"/>
<dbReference type="SUPFAM" id="SSF54637">
    <property type="entry name" value="Thioesterase/thiol ester dehydrase-isomerase"/>
    <property type="match status" value="1"/>
</dbReference>
<evidence type="ECO:0000313" key="3">
    <source>
        <dbReference type="Proteomes" id="UP000077013"/>
    </source>
</evidence>
<dbReference type="Gene3D" id="3.10.129.10">
    <property type="entry name" value="Hotdog Thioesterase"/>
    <property type="match status" value="1"/>
</dbReference>
<dbReference type="EMBL" id="LRXL01000026">
    <property type="protein sequence ID" value="OAB80538.1"/>
    <property type="molecule type" value="Genomic_DNA"/>
</dbReference>
<proteinExistence type="predicted"/>
<accession>A0A167JCF1</accession>
<dbReference type="GO" id="GO:0016829">
    <property type="term" value="F:lyase activity"/>
    <property type="evidence" value="ECO:0007669"/>
    <property type="project" value="UniProtKB-KW"/>
</dbReference>
<evidence type="ECO:0000313" key="2">
    <source>
        <dbReference type="EMBL" id="OAB80538.1"/>
    </source>
</evidence>